<reference evidence="1 2" key="1">
    <citation type="submission" date="2015-01" db="EMBL/GenBank/DDBJ databases">
        <title>Evolution of Trichinella species and genotypes.</title>
        <authorList>
            <person name="Korhonen P.K."/>
            <person name="Edoardo P."/>
            <person name="Giuseppe L.R."/>
            <person name="Gasser R.B."/>
        </authorList>
    </citation>
    <scope>NUCLEOTIDE SEQUENCE [LARGE SCALE GENOMIC DNA]</scope>
    <source>
        <strain evidence="1">ISS470</strain>
    </source>
</reference>
<dbReference type="AlphaFoldDB" id="A0A0V1DMJ4"/>
<comment type="caution">
    <text evidence="1">The sequence shown here is derived from an EMBL/GenBank/DDBJ whole genome shotgun (WGS) entry which is preliminary data.</text>
</comment>
<name>A0A0V1DMJ4_TRIPS</name>
<accession>A0A0V1DMJ4</accession>
<organism evidence="1 2">
    <name type="scientific">Trichinella pseudospiralis</name>
    <name type="common">Parasitic roundworm</name>
    <dbReference type="NCBI Taxonomy" id="6337"/>
    <lineage>
        <taxon>Eukaryota</taxon>
        <taxon>Metazoa</taxon>
        <taxon>Ecdysozoa</taxon>
        <taxon>Nematoda</taxon>
        <taxon>Enoplea</taxon>
        <taxon>Dorylaimia</taxon>
        <taxon>Trichinellida</taxon>
        <taxon>Trichinellidae</taxon>
        <taxon>Trichinella</taxon>
    </lineage>
</organism>
<proteinExistence type="predicted"/>
<evidence type="ECO:0000313" key="2">
    <source>
        <dbReference type="Proteomes" id="UP000054995"/>
    </source>
</evidence>
<dbReference type="EMBL" id="JYDT01002951">
    <property type="protein sequence ID" value="KRY62825.1"/>
    <property type="molecule type" value="Genomic_DNA"/>
</dbReference>
<dbReference type="Proteomes" id="UP000054995">
    <property type="component" value="Unassembled WGS sequence"/>
</dbReference>
<gene>
    <name evidence="1" type="ORF">T4D_689</name>
</gene>
<keyword evidence="2" id="KW-1185">Reference proteome</keyword>
<protein>
    <submittedName>
        <fullName evidence="1">Uncharacterized protein</fullName>
    </submittedName>
</protein>
<evidence type="ECO:0000313" key="1">
    <source>
        <dbReference type="EMBL" id="KRY62825.1"/>
    </source>
</evidence>
<sequence>MTSDDSGQWTAVTWTGLMGRGCGCRRSFLLVGIGGDMSHCHLGKWRQG</sequence>